<evidence type="ECO:0000313" key="4">
    <source>
        <dbReference type="Proteomes" id="UP000291142"/>
    </source>
</evidence>
<dbReference type="PROSITE" id="PS51257">
    <property type="entry name" value="PROKAR_LIPOPROTEIN"/>
    <property type="match status" value="1"/>
</dbReference>
<proteinExistence type="predicted"/>
<gene>
    <name evidence="3" type="ORF">EYD45_06450</name>
</gene>
<feature type="signal peptide" evidence="1">
    <location>
        <begin position="1"/>
        <end position="24"/>
    </location>
</feature>
<name>A0A4Q9FKL9_9FLAO</name>
<organism evidence="3 4">
    <name type="scientific">Hyunsoonleella flava</name>
    <dbReference type="NCBI Taxonomy" id="2527939"/>
    <lineage>
        <taxon>Bacteria</taxon>
        <taxon>Pseudomonadati</taxon>
        <taxon>Bacteroidota</taxon>
        <taxon>Flavobacteriia</taxon>
        <taxon>Flavobacteriales</taxon>
        <taxon>Flavobacteriaceae</taxon>
    </lineage>
</organism>
<protein>
    <submittedName>
        <fullName evidence="3">Fasciclin domain-containing protein</fullName>
    </submittedName>
</protein>
<keyword evidence="1" id="KW-0732">Signal</keyword>
<dbReference type="GO" id="GO:0005615">
    <property type="term" value="C:extracellular space"/>
    <property type="evidence" value="ECO:0007669"/>
    <property type="project" value="TreeGrafter"/>
</dbReference>
<dbReference type="Proteomes" id="UP000291142">
    <property type="component" value="Unassembled WGS sequence"/>
</dbReference>
<dbReference type="Gene3D" id="2.30.180.10">
    <property type="entry name" value="FAS1 domain"/>
    <property type="match status" value="3"/>
</dbReference>
<dbReference type="InterPro" id="IPR000782">
    <property type="entry name" value="FAS1_domain"/>
</dbReference>
<dbReference type="Pfam" id="PF02469">
    <property type="entry name" value="Fasciclin"/>
    <property type="match status" value="3"/>
</dbReference>
<feature type="domain" description="FAS1" evidence="2">
    <location>
        <begin position="35"/>
        <end position="168"/>
    </location>
</feature>
<accession>A0A4Q9FKL9</accession>
<reference evidence="3 4" key="1">
    <citation type="submission" date="2019-02" db="EMBL/GenBank/DDBJ databases">
        <title>Hyunsoonleella sp., isolated from marine sediment.</title>
        <authorList>
            <person name="Liu B.-T."/>
        </authorList>
    </citation>
    <scope>NUCLEOTIDE SEQUENCE [LARGE SCALE GENOMIC DNA]</scope>
    <source>
        <strain evidence="3 4">T58</strain>
    </source>
</reference>
<evidence type="ECO:0000313" key="3">
    <source>
        <dbReference type="EMBL" id="TBN04898.1"/>
    </source>
</evidence>
<dbReference type="InterPro" id="IPR050904">
    <property type="entry name" value="Adhesion/Biosynth-related"/>
</dbReference>
<dbReference type="RefSeq" id="WP_130963717.1">
    <property type="nucleotide sequence ID" value="NZ_SIRT01000003.1"/>
</dbReference>
<dbReference type="PROSITE" id="PS50213">
    <property type="entry name" value="FAS1"/>
    <property type="match status" value="3"/>
</dbReference>
<comment type="caution">
    <text evidence="3">The sequence shown here is derived from an EMBL/GenBank/DDBJ whole genome shotgun (WGS) entry which is preliminary data.</text>
</comment>
<dbReference type="SMART" id="SM00554">
    <property type="entry name" value="FAS1"/>
    <property type="match status" value="3"/>
</dbReference>
<dbReference type="SUPFAM" id="SSF82153">
    <property type="entry name" value="FAS1 domain"/>
    <property type="match status" value="3"/>
</dbReference>
<evidence type="ECO:0000256" key="1">
    <source>
        <dbReference type="SAM" id="SignalP"/>
    </source>
</evidence>
<dbReference type="AlphaFoldDB" id="A0A4Q9FKL9"/>
<dbReference type="InterPro" id="IPR036378">
    <property type="entry name" value="FAS1_dom_sf"/>
</dbReference>
<dbReference type="EMBL" id="SIRT01000003">
    <property type="protein sequence ID" value="TBN04898.1"/>
    <property type="molecule type" value="Genomic_DNA"/>
</dbReference>
<feature type="chain" id="PRO_5020291674" evidence="1">
    <location>
        <begin position="25"/>
        <end position="462"/>
    </location>
</feature>
<keyword evidence="4" id="KW-1185">Reference proteome</keyword>
<evidence type="ECO:0000259" key="2">
    <source>
        <dbReference type="PROSITE" id="PS50213"/>
    </source>
</evidence>
<sequence length="462" mass="47042">MKTLTATKKLVVLFLASIFVLSCSDDDGPEPFVPTNNLVEIVQATPQLSSLETALLKYPDLINTLSGDGTFTVFAPTNDAFDALLAAIGQNSIEDVPEDVLRNVLEYHVYASATLTSNLVGPGDLQMVNGETATITADDTGVFIAGAQIVGVDALGTNGVAHIVDNVMVPPSIAPIVGTIVAPAYFNKDFTTLIAAVQNANTDVLSVLLGNGPSGNGLTLFAPTNAAFEAAGVTDVNGADAVLTYHVIDGTVNAGDLPTTSGSAAAITTLGGDFYLTNAGSGVMINGTTMVTATDISGSNGVVHVIDRVLLPPTQTINEIVAEFAGSNPGEFTLLATALQRAGLGDTFGTDGPFTVFAPTDAAFLAAGLDADAINGTDPSAVAGILTHHVVKASAYVFSSDLVTGDVEMLNDQNVGIDVSALTVQDAAMSNPPAGLVPSLLNVHATNGVVHVIDKVLLPAAP</sequence>
<feature type="domain" description="FAS1" evidence="2">
    <location>
        <begin position="319"/>
        <end position="457"/>
    </location>
</feature>
<dbReference type="PANTHER" id="PTHR10900:SF77">
    <property type="entry name" value="FI19380P1"/>
    <property type="match status" value="1"/>
</dbReference>
<dbReference type="FunFam" id="2.30.180.10:FF:000032">
    <property type="entry name" value="Fasciclin domain-containing protein, putative"/>
    <property type="match status" value="2"/>
</dbReference>
<dbReference type="OrthoDB" id="9800666at2"/>
<feature type="domain" description="FAS1" evidence="2">
    <location>
        <begin position="177"/>
        <end position="310"/>
    </location>
</feature>
<dbReference type="PANTHER" id="PTHR10900">
    <property type="entry name" value="PERIOSTIN-RELATED"/>
    <property type="match status" value="1"/>
</dbReference>